<evidence type="ECO:0000313" key="2">
    <source>
        <dbReference type="Proteomes" id="UP000256845"/>
    </source>
</evidence>
<sequence length="162" mass="18402">MQNLLKKWFPFFLALGLSMAVLIKVWAFTMDHQSQNQDHLPPGWQDKPWELVREVPLTIDHSRTADLYAAAGCQGYLLVHRIERNAEDAALLLNWPVKVSFYWDGRYHDSFPSIGFFLERTLAKFRFANAPAPEVLAIGENGRCGLLTGLKQAAAKRNSPSF</sequence>
<keyword evidence="2" id="KW-1185">Reference proteome</keyword>
<protein>
    <submittedName>
        <fullName evidence="1">Uncharacterized protein</fullName>
    </submittedName>
</protein>
<proteinExistence type="predicted"/>
<gene>
    <name evidence="1" type="ORF">DFP90_11816</name>
</gene>
<evidence type="ECO:0000313" key="1">
    <source>
        <dbReference type="EMBL" id="RED43793.1"/>
    </source>
</evidence>
<accession>A0A3D9H2Q7</accession>
<comment type="caution">
    <text evidence="1">The sequence shown here is derived from an EMBL/GenBank/DDBJ whole genome shotgun (WGS) entry which is preliminary data.</text>
</comment>
<name>A0A3D9H2Q7_9PROT</name>
<dbReference type="EMBL" id="QRDW01000018">
    <property type="protein sequence ID" value="RED43793.1"/>
    <property type="molecule type" value="Genomic_DNA"/>
</dbReference>
<reference evidence="1 2" key="1">
    <citation type="submission" date="2018-07" db="EMBL/GenBank/DDBJ databases">
        <title>Genomic Encyclopedia of Type Strains, Phase III (KMG-III): the genomes of soil and plant-associated and newly described type strains.</title>
        <authorList>
            <person name="Whitman W."/>
        </authorList>
    </citation>
    <scope>NUCLEOTIDE SEQUENCE [LARGE SCALE GENOMIC DNA]</scope>
    <source>
        <strain evidence="1 2">CECT 8488</strain>
    </source>
</reference>
<dbReference type="Proteomes" id="UP000256845">
    <property type="component" value="Unassembled WGS sequence"/>
</dbReference>
<organism evidence="1 2">
    <name type="scientific">Aestuariispira insulae</name>
    <dbReference type="NCBI Taxonomy" id="1461337"/>
    <lineage>
        <taxon>Bacteria</taxon>
        <taxon>Pseudomonadati</taxon>
        <taxon>Pseudomonadota</taxon>
        <taxon>Alphaproteobacteria</taxon>
        <taxon>Rhodospirillales</taxon>
        <taxon>Kiloniellaceae</taxon>
        <taxon>Aestuariispira</taxon>
    </lineage>
</organism>
<dbReference type="AlphaFoldDB" id="A0A3D9H2Q7"/>